<protein>
    <submittedName>
        <fullName evidence="1">Uncharacterized protein</fullName>
    </submittedName>
</protein>
<name>A0A2P2P3S8_RHIMU</name>
<dbReference type="AlphaFoldDB" id="A0A2P2P3S8"/>
<reference evidence="1" key="1">
    <citation type="submission" date="2018-02" db="EMBL/GenBank/DDBJ databases">
        <title>Rhizophora mucronata_Transcriptome.</title>
        <authorList>
            <person name="Meera S.P."/>
            <person name="Sreeshan A."/>
            <person name="Augustine A."/>
        </authorList>
    </citation>
    <scope>NUCLEOTIDE SEQUENCE</scope>
    <source>
        <tissue evidence="1">Leaf</tissue>
    </source>
</reference>
<proteinExistence type="predicted"/>
<sequence length="37" mass="4199">MLKIIEIYICSLVSFLIIDEGPIFSCQLKLKSLQVEA</sequence>
<organism evidence="1">
    <name type="scientific">Rhizophora mucronata</name>
    <name type="common">Asiatic mangrove</name>
    <dbReference type="NCBI Taxonomy" id="61149"/>
    <lineage>
        <taxon>Eukaryota</taxon>
        <taxon>Viridiplantae</taxon>
        <taxon>Streptophyta</taxon>
        <taxon>Embryophyta</taxon>
        <taxon>Tracheophyta</taxon>
        <taxon>Spermatophyta</taxon>
        <taxon>Magnoliopsida</taxon>
        <taxon>eudicotyledons</taxon>
        <taxon>Gunneridae</taxon>
        <taxon>Pentapetalae</taxon>
        <taxon>rosids</taxon>
        <taxon>fabids</taxon>
        <taxon>Malpighiales</taxon>
        <taxon>Rhizophoraceae</taxon>
        <taxon>Rhizophora</taxon>
    </lineage>
</organism>
<accession>A0A2P2P3S8</accession>
<evidence type="ECO:0000313" key="1">
    <source>
        <dbReference type="EMBL" id="MBX49398.1"/>
    </source>
</evidence>
<dbReference type="EMBL" id="GGEC01068914">
    <property type="protein sequence ID" value="MBX49398.1"/>
    <property type="molecule type" value="Transcribed_RNA"/>
</dbReference>